<dbReference type="RefSeq" id="WP_213235219.1">
    <property type="nucleotide sequence ID" value="NZ_JAHBCL010000002.1"/>
</dbReference>
<dbReference type="SUPFAM" id="SSF55031">
    <property type="entry name" value="Bacterial exopeptidase dimerisation domain"/>
    <property type="match status" value="1"/>
</dbReference>
<comment type="cofactor">
    <cofactor evidence="1">
        <name>Zn(2+)</name>
        <dbReference type="ChEBI" id="CHEBI:29105"/>
    </cofactor>
</comment>
<evidence type="ECO:0000256" key="4">
    <source>
        <dbReference type="ARBA" id="ARBA00022723"/>
    </source>
</evidence>
<keyword evidence="4" id="KW-0479">Metal-binding</keyword>
<dbReference type="InterPro" id="IPR002933">
    <property type="entry name" value="Peptidase_M20"/>
</dbReference>
<evidence type="ECO:0000256" key="3">
    <source>
        <dbReference type="ARBA" id="ARBA00022670"/>
    </source>
</evidence>
<evidence type="ECO:0000256" key="7">
    <source>
        <dbReference type="ARBA" id="ARBA00022997"/>
    </source>
</evidence>
<protein>
    <submittedName>
        <fullName evidence="9">Sapep family Mn(2+)-dependent dipeptidase</fullName>
        <ecNumber evidence="9">3.4.13.-</ecNumber>
    </submittedName>
</protein>
<name>A0ABS5PK99_9FIRM</name>
<dbReference type="InterPro" id="IPR036264">
    <property type="entry name" value="Bact_exopeptidase_dim_dom"/>
</dbReference>
<reference evidence="9 10" key="1">
    <citation type="submission" date="2021-05" db="EMBL/GenBank/DDBJ databases">
        <title>Fusibacter ferrireducens sp. nov., an anaerobic, sulfur- and Fe-reducing bacterium isolated from the mangrove sediment.</title>
        <authorList>
            <person name="Qiu D."/>
        </authorList>
    </citation>
    <scope>NUCLEOTIDE SEQUENCE [LARGE SCALE GENOMIC DNA]</scope>
    <source>
        <strain evidence="9 10">DSM 12116</strain>
    </source>
</reference>
<evidence type="ECO:0000313" key="9">
    <source>
        <dbReference type="EMBL" id="MBS7525438.1"/>
    </source>
</evidence>
<gene>
    <name evidence="9" type="ORF">KHM83_01960</name>
</gene>
<dbReference type="Pfam" id="PF01546">
    <property type="entry name" value="Peptidase_M20"/>
    <property type="match status" value="1"/>
</dbReference>
<evidence type="ECO:0000256" key="2">
    <source>
        <dbReference type="ARBA" id="ARBA00006247"/>
    </source>
</evidence>
<dbReference type="InterPro" id="IPR050072">
    <property type="entry name" value="Peptidase_M20A"/>
</dbReference>
<dbReference type="EMBL" id="JAHBCL010000002">
    <property type="protein sequence ID" value="MBS7525438.1"/>
    <property type="molecule type" value="Genomic_DNA"/>
</dbReference>
<dbReference type="Proteomes" id="UP000746471">
    <property type="component" value="Unassembled WGS sequence"/>
</dbReference>
<dbReference type="InterPro" id="IPR010964">
    <property type="entry name" value="M20A_pepV-rel"/>
</dbReference>
<accession>A0ABS5PK99</accession>
<proteinExistence type="inferred from homology"/>
<dbReference type="NCBIfam" id="TIGR01887">
    <property type="entry name" value="dipeptidaselike"/>
    <property type="match status" value="1"/>
</dbReference>
<keyword evidence="5 9" id="KW-0378">Hydrolase</keyword>
<evidence type="ECO:0000313" key="10">
    <source>
        <dbReference type="Proteomes" id="UP000746471"/>
    </source>
</evidence>
<dbReference type="Gene3D" id="3.40.630.10">
    <property type="entry name" value="Zn peptidases"/>
    <property type="match status" value="1"/>
</dbReference>
<evidence type="ECO:0000256" key="1">
    <source>
        <dbReference type="ARBA" id="ARBA00001947"/>
    </source>
</evidence>
<dbReference type="PANTHER" id="PTHR43808">
    <property type="entry name" value="ACETYLORNITHINE DEACETYLASE"/>
    <property type="match status" value="1"/>
</dbReference>
<dbReference type="PANTHER" id="PTHR43808:SF31">
    <property type="entry name" value="N-ACETYL-L-CITRULLINE DEACETYLASE"/>
    <property type="match status" value="1"/>
</dbReference>
<evidence type="ECO:0000256" key="5">
    <source>
        <dbReference type="ARBA" id="ARBA00022801"/>
    </source>
</evidence>
<evidence type="ECO:0000256" key="6">
    <source>
        <dbReference type="ARBA" id="ARBA00022833"/>
    </source>
</evidence>
<organism evidence="9 10">
    <name type="scientific">Fusibacter paucivorans</name>
    <dbReference type="NCBI Taxonomy" id="76009"/>
    <lineage>
        <taxon>Bacteria</taxon>
        <taxon>Bacillati</taxon>
        <taxon>Bacillota</taxon>
        <taxon>Clostridia</taxon>
        <taxon>Eubacteriales</taxon>
        <taxon>Eubacteriales Family XII. Incertae Sedis</taxon>
        <taxon>Fusibacter</taxon>
    </lineage>
</organism>
<comment type="caution">
    <text evidence="9">The sequence shown here is derived from an EMBL/GenBank/DDBJ whole genome shotgun (WGS) entry which is preliminary data.</text>
</comment>
<dbReference type="Gene3D" id="3.30.70.360">
    <property type="match status" value="2"/>
</dbReference>
<keyword evidence="10" id="KW-1185">Reference proteome</keyword>
<evidence type="ECO:0000256" key="8">
    <source>
        <dbReference type="ARBA" id="ARBA00023049"/>
    </source>
</evidence>
<sequence>MHKQKQKRDSKRAFKALDRLKFNKDLSQLIAIQSVSENPTGVKQALHTMLTLGKAMGFETHALLEDRVGVIEIGKGLETVGILVHVDVVPAGNDAHWHYPPFELTEAHDSYYGRGVADDKGPALAALYAMAQLLPYKNEMKKRVQMIVGTQEETTWHDMAAYCETQVLPDYGFTPDGEFPITNMEKGYVDVELKFPRHFQGRTIDLMGGDSKNTIPDFAQIELSHFSKEMLSVLRDTETMTENDNGTTTVRAMGKSVHSSSPQDGENAIVKLCHTLFGKLSLLPEIAALVIFVERELKDDLFGTSLGLNRGQQIYEGQDAHVTVISPTMLRTTEDSFILNINMRQTIGLTQSQIAAAFHEKAACYGFTFEIVDYKPFLYVSPKRPFLQCMAEAYEKETGRENAFVLAHGTSYAKAMPNFVAWGPYFPEDEDTCHENDESIRIETLHAAYRVYAEALFQMAFDERLLIGGND</sequence>
<dbReference type="EC" id="3.4.13.-" evidence="9"/>
<dbReference type="GO" id="GO:0016805">
    <property type="term" value="F:dipeptidase activity"/>
    <property type="evidence" value="ECO:0007669"/>
    <property type="project" value="UniProtKB-KW"/>
</dbReference>
<keyword evidence="6" id="KW-0862">Zinc</keyword>
<dbReference type="SUPFAM" id="SSF53187">
    <property type="entry name" value="Zn-dependent exopeptidases"/>
    <property type="match status" value="1"/>
</dbReference>
<keyword evidence="3" id="KW-0645">Protease</keyword>
<comment type="similarity">
    <text evidence="2">Belongs to the peptidase M20A family.</text>
</comment>
<keyword evidence="7 9" id="KW-0224">Dipeptidase</keyword>
<keyword evidence="8" id="KW-0482">Metalloprotease</keyword>